<name>A0ABR1SCZ5_9PEZI</name>
<organism evidence="2 3">
    <name type="scientific">Apiospora marii</name>
    <dbReference type="NCBI Taxonomy" id="335849"/>
    <lineage>
        <taxon>Eukaryota</taxon>
        <taxon>Fungi</taxon>
        <taxon>Dikarya</taxon>
        <taxon>Ascomycota</taxon>
        <taxon>Pezizomycotina</taxon>
        <taxon>Sordariomycetes</taxon>
        <taxon>Xylariomycetidae</taxon>
        <taxon>Amphisphaeriales</taxon>
        <taxon>Apiosporaceae</taxon>
        <taxon>Apiospora</taxon>
    </lineage>
</organism>
<dbReference type="Proteomes" id="UP001396898">
    <property type="component" value="Unassembled WGS sequence"/>
</dbReference>
<dbReference type="EMBL" id="JAQQWI010000007">
    <property type="protein sequence ID" value="KAK8029265.1"/>
    <property type="molecule type" value="Genomic_DNA"/>
</dbReference>
<accession>A0ABR1SCZ5</accession>
<reference evidence="2 3" key="1">
    <citation type="submission" date="2023-01" db="EMBL/GenBank/DDBJ databases">
        <title>Analysis of 21 Apiospora genomes using comparative genomics revels a genus with tremendous synthesis potential of carbohydrate active enzymes and secondary metabolites.</title>
        <authorList>
            <person name="Sorensen T."/>
        </authorList>
    </citation>
    <scope>NUCLEOTIDE SEQUENCE [LARGE SCALE GENOMIC DNA]</scope>
    <source>
        <strain evidence="2 3">CBS 20057</strain>
    </source>
</reference>
<protein>
    <submittedName>
        <fullName evidence="2">Uncharacterized protein</fullName>
    </submittedName>
</protein>
<evidence type="ECO:0000256" key="1">
    <source>
        <dbReference type="SAM" id="MobiDB-lite"/>
    </source>
</evidence>
<evidence type="ECO:0000313" key="2">
    <source>
        <dbReference type="EMBL" id="KAK8029265.1"/>
    </source>
</evidence>
<keyword evidence="3" id="KW-1185">Reference proteome</keyword>
<sequence length="142" mass="15319">MAKRNYKRDDKPILGGAGGGYDLPSIDKQLASKTGCGTYRGKDNSISTVGLDLPVPKENNPHGTGPKYKPAETHQQANGPSNVDFGVNEFLSASSPQSKYHDETSSDYEGEFNGATSWGPSAQGELHYGWFGLSWRPNTLNP</sequence>
<proteinExistence type="predicted"/>
<evidence type="ECO:0000313" key="3">
    <source>
        <dbReference type="Proteomes" id="UP001396898"/>
    </source>
</evidence>
<comment type="caution">
    <text evidence="2">The sequence shown here is derived from an EMBL/GenBank/DDBJ whole genome shotgun (WGS) entry which is preliminary data.</text>
</comment>
<gene>
    <name evidence="2" type="ORF">PG991_006321</name>
</gene>
<feature type="region of interest" description="Disordered" evidence="1">
    <location>
        <begin position="1"/>
        <end position="24"/>
    </location>
</feature>
<feature type="region of interest" description="Disordered" evidence="1">
    <location>
        <begin position="37"/>
        <end position="119"/>
    </location>
</feature>